<dbReference type="RefSeq" id="WP_093392206.1">
    <property type="nucleotide sequence ID" value="NZ_LT629736.1"/>
</dbReference>
<gene>
    <name evidence="2" type="ORF">SAMN05216421_1100</name>
</gene>
<evidence type="ECO:0000313" key="2">
    <source>
        <dbReference type="EMBL" id="SDS20795.1"/>
    </source>
</evidence>
<dbReference type="AlphaFoldDB" id="A0A1H1QBJ4"/>
<organism evidence="2 3">
    <name type="scientific">Halopseudomonas xinjiangensis</name>
    <dbReference type="NCBI Taxonomy" id="487184"/>
    <lineage>
        <taxon>Bacteria</taxon>
        <taxon>Pseudomonadati</taxon>
        <taxon>Pseudomonadota</taxon>
        <taxon>Gammaproteobacteria</taxon>
        <taxon>Pseudomonadales</taxon>
        <taxon>Pseudomonadaceae</taxon>
        <taxon>Halopseudomonas</taxon>
    </lineage>
</organism>
<protein>
    <submittedName>
        <fullName evidence="2">Uncharacterized protein</fullName>
    </submittedName>
</protein>
<keyword evidence="1" id="KW-0812">Transmembrane</keyword>
<dbReference type="EMBL" id="LT629736">
    <property type="protein sequence ID" value="SDS20795.1"/>
    <property type="molecule type" value="Genomic_DNA"/>
</dbReference>
<proteinExistence type="predicted"/>
<evidence type="ECO:0000256" key="1">
    <source>
        <dbReference type="SAM" id="Phobius"/>
    </source>
</evidence>
<accession>A0A1H1QBJ4</accession>
<sequence length="124" mass="13361">MSEPATTTAGGLALYKIAAFCGVFAVLAAIVVMAMTMPRNPREYGVALVCTVVSGLAGGAFVVRWYEMAHWANDYLGLVAIGGVIFVCSLPGWVLVRAYFAYVEARKELTLLELIVEIKGAIWK</sequence>
<dbReference type="OrthoDB" id="7065004at2"/>
<evidence type="ECO:0000313" key="3">
    <source>
        <dbReference type="Proteomes" id="UP000243207"/>
    </source>
</evidence>
<keyword evidence="1" id="KW-0472">Membrane</keyword>
<feature type="transmembrane region" description="Helical" evidence="1">
    <location>
        <begin position="75"/>
        <end position="96"/>
    </location>
</feature>
<feature type="transmembrane region" description="Helical" evidence="1">
    <location>
        <begin position="44"/>
        <end position="63"/>
    </location>
</feature>
<name>A0A1H1QBJ4_9GAMM</name>
<keyword evidence="1" id="KW-1133">Transmembrane helix</keyword>
<dbReference type="STRING" id="487184.SAMN05216421_1100"/>
<keyword evidence="3" id="KW-1185">Reference proteome</keyword>
<feature type="transmembrane region" description="Helical" evidence="1">
    <location>
        <begin position="12"/>
        <end position="32"/>
    </location>
</feature>
<dbReference type="Proteomes" id="UP000243207">
    <property type="component" value="Chromosome I"/>
</dbReference>
<reference evidence="3" key="1">
    <citation type="submission" date="2016-10" db="EMBL/GenBank/DDBJ databases">
        <authorList>
            <person name="Varghese N."/>
            <person name="Submissions S."/>
        </authorList>
    </citation>
    <scope>NUCLEOTIDE SEQUENCE [LARGE SCALE GENOMIC DNA]</scope>
    <source>
        <strain evidence="3">NRRL B-51270</strain>
    </source>
</reference>